<evidence type="ECO:0000313" key="4">
    <source>
        <dbReference type="Proteomes" id="UP001447188"/>
    </source>
</evidence>
<feature type="signal peptide" evidence="2">
    <location>
        <begin position="1"/>
        <end position="19"/>
    </location>
</feature>
<dbReference type="EMBL" id="JBBBZM010000037">
    <property type="protein sequence ID" value="KAL0637299.1"/>
    <property type="molecule type" value="Genomic_DNA"/>
</dbReference>
<accession>A0ABR3GMZ9</accession>
<gene>
    <name evidence="3" type="ORF">Q9L58_003783</name>
</gene>
<feature type="compositionally biased region" description="Basic and acidic residues" evidence="1">
    <location>
        <begin position="185"/>
        <end position="196"/>
    </location>
</feature>
<name>A0ABR3GMZ9_9PEZI</name>
<keyword evidence="4" id="KW-1185">Reference proteome</keyword>
<keyword evidence="2" id="KW-0732">Signal</keyword>
<evidence type="ECO:0000256" key="2">
    <source>
        <dbReference type="SAM" id="SignalP"/>
    </source>
</evidence>
<feature type="chain" id="PRO_5046617345" evidence="2">
    <location>
        <begin position="20"/>
        <end position="256"/>
    </location>
</feature>
<organism evidence="3 4">
    <name type="scientific">Discina gigas</name>
    <dbReference type="NCBI Taxonomy" id="1032678"/>
    <lineage>
        <taxon>Eukaryota</taxon>
        <taxon>Fungi</taxon>
        <taxon>Dikarya</taxon>
        <taxon>Ascomycota</taxon>
        <taxon>Pezizomycotina</taxon>
        <taxon>Pezizomycetes</taxon>
        <taxon>Pezizales</taxon>
        <taxon>Discinaceae</taxon>
        <taxon>Discina</taxon>
    </lineage>
</organism>
<protein>
    <submittedName>
        <fullName evidence="3">Uncharacterized protein</fullName>
    </submittedName>
</protein>
<evidence type="ECO:0000256" key="1">
    <source>
        <dbReference type="SAM" id="MobiDB-lite"/>
    </source>
</evidence>
<proteinExistence type="predicted"/>
<evidence type="ECO:0000313" key="3">
    <source>
        <dbReference type="EMBL" id="KAL0637299.1"/>
    </source>
</evidence>
<sequence>MRTTFILAAAAATFIQVSATEPAVQSRCTTCDKGALTPQQTPYPNTASYVAAVKAANEAAAAARYYGYSPADPTDAIIVGGRVSPAGLPYDKSGTKKDVNVSPNNVSPNDAAISAPPEELLGPFSGVVSAIESSVESSILGKVTSLPASEASRFKSDIQSKESSILGIASLSSVSASTTGSPKPRASEKVDEKVAETAEGAEGAEGAGAAEKKETKENKGEEAGKEEDKKSGAGALLWESGSSAALVLFSFGIWLA</sequence>
<reference evidence="3 4" key="1">
    <citation type="submission" date="2024-02" db="EMBL/GenBank/DDBJ databases">
        <title>Discinaceae phylogenomics.</title>
        <authorList>
            <person name="Dirks A.C."/>
            <person name="James T.Y."/>
        </authorList>
    </citation>
    <scope>NUCLEOTIDE SEQUENCE [LARGE SCALE GENOMIC DNA]</scope>
    <source>
        <strain evidence="3 4">ACD0624</strain>
    </source>
</reference>
<feature type="region of interest" description="Disordered" evidence="1">
    <location>
        <begin position="174"/>
        <end position="232"/>
    </location>
</feature>
<comment type="caution">
    <text evidence="3">The sequence shown here is derived from an EMBL/GenBank/DDBJ whole genome shotgun (WGS) entry which is preliminary data.</text>
</comment>
<dbReference type="Proteomes" id="UP001447188">
    <property type="component" value="Unassembled WGS sequence"/>
</dbReference>
<feature type="compositionally biased region" description="Basic and acidic residues" evidence="1">
    <location>
        <begin position="210"/>
        <end position="231"/>
    </location>
</feature>